<evidence type="ECO:0000313" key="21">
    <source>
        <dbReference type="EMBL" id="QCK87486.1"/>
    </source>
</evidence>
<dbReference type="GO" id="GO:0050520">
    <property type="term" value="F:phosphatidylcholine synthase activity"/>
    <property type="evidence" value="ECO:0007669"/>
    <property type="project" value="UniProtKB-EC"/>
</dbReference>
<feature type="transmembrane region" description="Helical" evidence="20">
    <location>
        <begin position="12"/>
        <end position="32"/>
    </location>
</feature>
<evidence type="ECO:0000256" key="1">
    <source>
        <dbReference type="ARBA" id="ARBA00000958"/>
    </source>
</evidence>
<feature type="transmembrane region" description="Helical" evidence="20">
    <location>
        <begin position="77"/>
        <end position="98"/>
    </location>
</feature>
<dbReference type="GO" id="GO:0005886">
    <property type="term" value="C:plasma membrane"/>
    <property type="evidence" value="ECO:0007669"/>
    <property type="project" value="UniProtKB-SubCell"/>
</dbReference>
<accession>A0A4D7QPH4</accession>
<dbReference type="EMBL" id="CP039865">
    <property type="protein sequence ID" value="QCK87486.1"/>
    <property type="molecule type" value="Genomic_DNA"/>
</dbReference>
<evidence type="ECO:0000256" key="19">
    <source>
        <dbReference type="PIRNR" id="PIRNR000851"/>
    </source>
</evidence>
<feature type="transmembrane region" description="Helical" evidence="20">
    <location>
        <begin position="210"/>
        <end position="230"/>
    </location>
</feature>
<dbReference type="Gene3D" id="1.20.120.1760">
    <property type="match status" value="1"/>
</dbReference>
<gene>
    <name evidence="21" type="ORF">E8L99_17835</name>
</gene>
<keyword evidence="15 19" id="KW-0594">Phospholipid biosynthesis</keyword>
<feature type="transmembrane region" description="Helical" evidence="20">
    <location>
        <begin position="156"/>
        <end position="174"/>
    </location>
</feature>
<evidence type="ECO:0000256" key="10">
    <source>
        <dbReference type="ARBA" id="ARBA00022679"/>
    </source>
</evidence>
<dbReference type="AlphaFoldDB" id="A0A4D7QPH4"/>
<dbReference type="KEGG" id="paqt:E8L99_17835"/>
<dbReference type="GO" id="GO:0008654">
    <property type="term" value="P:phospholipid biosynthetic process"/>
    <property type="evidence" value="ECO:0007669"/>
    <property type="project" value="UniProtKB-KW"/>
</dbReference>
<evidence type="ECO:0000256" key="7">
    <source>
        <dbReference type="ARBA" id="ARBA00022475"/>
    </source>
</evidence>
<evidence type="ECO:0000256" key="8">
    <source>
        <dbReference type="ARBA" id="ARBA00022516"/>
    </source>
</evidence>
<evidence type="ECO:0000256" key="15">
    <source>
        <dbReference type="ARBA" id="ARBA00023209"/>
    </source>
</evidence>
<reference evidence="21 22" key="1">
    <citation type="submission" date="2019-04" db="EMBL/GenBank/DDBJ databases">
        <title>Phreatobacter aquaticus sp. nov.</title>
        <authorList>
            <person name="Choi A."/>
            <person name="Baek K."/>
        </authorList>
    </citation>
    <scope>NUCLEOTIDE SEQUENCE [LARGE SCALE GENOMIC DNA]</scope>
    <source>
        <strain evidence="21 22">NMCR1094</strain>
    </source>
</reference>
<evidence type="ECO:0000256" key="14">
    <source>
        <dbReference type="ARBA" id="ARBA00023136"/>
    </source>
</evidence>
<keyword evidence="11 20" id="KW-0812">Transmembrane</keyword>
<evidence type="ECO:0000256" key="6">
    <source>
        <dbReference type="ARBA" id="ARBA00015623"/>
    </source>
</evidence>
<name>A0A4D7QPH4_9HYPH</name>
<dbReference type="InterPro" id="IPR026027">
    <property type="entry name" value="PcS"/>
</dbReference>
<evidence type="ECO:0000256" key="16">
    <source>
        <dbReference type="ARBA" id="ARBA00023211"/>
    </source>
</evidence>
<keyword evidence="7 19" id="KW-1003">Cell membrane</keyword>
<dbReference type="RefSeq" id="WP_137100815.1">
    <property type="nucleotide sequence ID" value="NZ_CP039865.1"/>
</dbReference>
<keyword evidence="8 19" id="KW-0444">Lipid biosynthesis</keyword>
<dbReference type="OrthoDB" id="350520at2"/>
<comment type="catalytic activity">
    <reaction evidence="1 19">
        <text>a CDP-1,2-diacyl-sn-glycerol + choline = a 1,2-diacyl-sn-glycero-3-phosphocholine + CMP + H(+)</text>
        <dbReference type="Rhea" id="RHEA:14597"/>
        <dbReference type="ChEBI" id="CHEBI:15354"/>
        <dbReference type="ChEBI" id="CHEBI:15378"/>
        <dbReference type="ChEBI" id="CHEBI:57643"/>
        <dbReference type="ChEBI" id="CHEBI:58332"/>
        <dbReference type="ChEBI" id="CHEBI:60377"/>
        <dbReference type="EC" id="2.7.8.24"/>
    </reaction>
</comment>
<dbReference type="PIRSF" id="PIRSF000851">
    <property type="entry name" value="PcS"/>
    <property type="match status" value="1"/>
</dbReference>
<evidence type="ECO:0000256" key="18">
    <source>
        <dbReference type="ARBA" id="ARBA00033321"/>
    </source>
</evidence>
<comment type="function">
    <text evidence="19">Condenses choline with CDP-diglyceride to produce phosphatidylcholine and CMP.</text>
</comment>
<comment type="subcellular location">
    <subcellularLocation>
        <location evidence="3 19">Cell inner membrane</location>
        <topology evidence="3 19">Multi-pass membrane protein</topology>
    </subcellularLocation>
</comment>
<evidence type="ECO:0000256" key="5">
    <source>
        <dbReference type="ARBA" id="ARBA00013195"/>
    </source>
</evidence>
<proteinExistence type="inferred from homology"/>
<keyword evidence="9 19" id="KW-0997">Cell inner membrane</keyword>
<feature type="transmembrane region" description="Helical" evidence="20">
    <location>
        <begin position="104"/>
        <end position="121"/>
    </location>
</feature>
<keyword evidence="17 19" id="KW-1208">Phospholipid metabolism</keyword>
<feature type="transmembrane region" description="Helical" evidence="20">
    <location>
        <begin position="44"/>
        <end position="65"/>
    </location>
</feature>
<evidence type="ECO:0000313" key="22">
    <source>
        <dbReference type="Proteomes" id="UP000298588"/>
    </source>
</evidence>
<keyword evidence="16 19" id="KW-0464">Manganese</keyword>
<dbReference type="EC" id="2.7.8.24" evidence="5 19"/>
<keyword evidence="13 19" id="KW-0443">Lipid metabolism</keyword>
<evidence type="ECO:0000256" key="17">
    <source>
        <dbReference type="ARBA" id="ARBA00023264"/>
    </source>
</evidence>
<evidence type="ECO:0000256" key="13">
    <source>
        <dbReference type="ARBA" id="ARBA00023098"/>
    </source>
</evidence>
<feature type="transmembrane region" description="Helical" evidence="20">
    <location>
        <begin position="133"/>
        <end position="150"/>
    </location>
</feature>
<keyword evidence="14 19" id="KW-0472">Membrane</keyword>
<keyword evidence="12 20" id="KW-1133">Transmembrane helix</keyword>
<keyword evidence="10 19" id="KW-0808">Transferase</keyword>
<evidence type="ECO:0000256" key="3">
    <source>
        <dbReference type="ARBA" id="ARBA00004429"/>
    </source>
</evidence>
<evidence type="ECO:0000256" key="11">
    <source>
        <dbReference type="ARBA" id="ARBA00022692"/>
    </source>
</evidence>
<evidence type="ECO:0000256" key="20">
    <source>
        <dbReference type="SAM" id="Phobius"/>
    </source>
</evidence>
<comment type="cofactor">
    <cofactor evidence="2 19">
        <name>Mn(2+)</name>
        <dbReference type="ChEBI" id="CHEBI:29035"/>
    </cofactor>
</comment>
<organism evidence="21 22">
    <name type="scientific">Phreatobacter aquaticus</name>
    <dbReference type="NCBI Taxonomy" id="2570229"/>
    <lineage>
        <taxon>Bacteria</taxon>
        <taxon>Pseudomonadati</taxon>
        <taxon>Pseudomonadota</taxon>
        <taxon>Alphaproteobacteria</taxon>
        <taxon>Hyphomicrobiales</taxon>
        <taxon>Phreatobacteraceae</taxon>
        <taxon>Phreatobacter</taxon>
    </lineage>
</organism>
<evidence type="ECO:0000256" key="2">
    <source>
        <dbReference type="ARBA" id="ARBA00001936"/>
    </source>
</evidence>
<evidence type="ECO:0000256" key="9">
    <source>
        <dbReference type="ARBA" id="ARBA00022519"/>
    </source>
</evidence>
<dbReference type="Proteomes" id="UP000298588">
    <property type="component" value="Chromosome"/>
</dbReference>
<sequence>MDEKQILRTWRFLALLVHLFTATGAVLALLALQAAVDGRHAAMFFWLAVALIVDGVDGSLARFINVRQALPRFSGEILDLVIDFATYVVVPTYALFASGMLPRGYEGVLAAAILIGSAFYFADTTMKTPEGGFRGFPATWNIAAFLIFAFDAPSWANAGAIVVLVAAMFAPIMMVHPIRVRRFRPLTLAMLALWSLAALAAIVTDLQPNLWIKAGLGVASVYFVGIGFVIRHLEPEV</sequence>
<evidence type="ECO:0000256" key="12">
    <source>
        <dbReference type="ARBA" id="ARBA00022989"/>
    </source>
</evidence>
<keyword evidence="22" id="KW-1185">Reference proteome</keyword>
<comment type="similarity">
    <text evidence="4 19">Belongs to the CDP-alcohol phosphatidyltransferase class-I family.</text>
</comment>
<protein>
    <recommendedName>
        <fullName evidence="6 19">Phosphatidylcholine synthase</fullName>
        <shortName evidence="19">PC synthase</shortName>
        <shortName evidence="19">PCS</shortName>
        <ecNumber evidence="5 19">2.7.8.24</ecNumber>
    </recommendedName>
    <alternativeName>
        <fullName evidence="18 19">CDP-diglyceride-choline O-phosphatidyltransferase</fullName>
    </alternativeName>
</protein>
<evidence type="ECO:0000256" key="4">
    <source>
        <dbReference type="ARBA" id="ARBA00010441"/>
    </source>
</evidence>
<feature type="transmembrane region" description="Helical" evidence="20">
    <location>
        <begin position="186"/>
        <end position="204"/>
    </location>
</feature>
<dbReference type="InterPro" id="IPR043130">
    <property type="entry name" value="CDP-OH_PTrfase_TM_dom"/>
</dbReference>